<gene>
    <name evidence="3" type="ORF">EJ06DRAFT_532740</name>
</gene>
<evidence type="ECO:0000256" key="1">
    <source>
        <dbReference type="SAM" id="MobiDB-lite"/>
    </source>
</evidence>
<feature type="signal peptide" evidence="2">
    <location>
        <begin position="1"/>
        <end position="18"/>
    </location>
</feature>
<accession>A0A6G1HPH0</accession>
<keyword evidence="4" id="KW-1185">Reference proteome</keyword>
<dbReference type="Proteomes" id="UP000799640">
    <property type="component" value="Unassembled WGS sequence"/>
</dbReference>
<feature type="chain" id="PRO_5026052987" evidence="2">
    <location>
        <begin position="19"/>
        <end position="278"/>
    </location>
</feature>
<evidence type="ECO:0000256" key="2">
    <source>
        <dbReference type="SAM" id="SignalP"/>
    </source>
</evidence>
<name>A0A6G1HPH0_9PEZI</name>
<dbReference type="AlphaFoldDB" id="A0A6G1HPH0"/>
<organism evidence="3 4">
    <name type="scientific">Trichodelitschia bisporula</name>
    <dbReference type="NCBI Taxonomy" id="703511"/>
    <lineage>
        <taxon>Eukaryota</taxon>
        <taxon>Fungi</taxon>
        <taxon>Dikarya</taxon>
        <taxon>Ascomycota</taxon>
        <taxon>Pezizomycotina</taxon>
        <taxon>Dothideomycetes</taxon>
        <taxon>Dothideomycetes incertae sedis</taxon>
        <taxon>Phaeotrichales</taxon>
        <taxon>Phaeotrichaceae</taxon>
        <taxon>Trichodelitschia</taxon>
    </lineage>
</organism>
<reference evidence="3" key="1">
    <citation type="journal article" date="2020" name="Stud. Mycol.">
        <title>101 Dothideomycetes genomes: a test case for predicting lifestyles and emergence of pathogens.</title>
        <authorList>
            <person name="Haridas S."/>
            <person name="Albert R."/>
            <person name="Binder M."/>
            <person name="Bloem J."/>
            <person name="Labutti K."/>
            <person name="Salamov A."/>
            <person name="Andreopoulos B."/>
            <person name="Baker S."/>
            <person name="Barry K."/>
            <person name="Bills G."/>
            <person name="Bluhm B."/>
            <person name="Cannon C."/>
            <person name="Castanera R."/>
            <person name="Culley D."/>
            <person name="Daum C."/>
            <person name="Ezra D."/>
            <person name="Gonzalez J."/>
            <person name="Henrissat B."/>
            <person name="Kuo A."/>
            <person name="Liang C."/>
            <person name="Lipzen A."/>
            <person name="Lutzoni F."/>
            <person name="Magnuson J."/>
            <person name="Mondo S."/>
            <person name="Nolan M."/>
            <person name="Ohm R."/>
            <person name="Pangilinan J."/>
            <person name="Park H.-J."/>
            <person name="Ramirez L."/>
            <person name="Alfaro M."/>
            <person name="Sun H."/>
            <person name="Tritt A."/>
            <person name="Yoshinaga Y."/>
            <person name="Zwiers L.-H."/>
            <person name="Turgeon B."/>
            <person name="Goodwin S."/>
            <person name="Spatafora J."/>
            <person name="Crous P."/>
            <person name="Grigoriev I."/>
        </authorList>
    </citation>
    <scope>NUCLEOTIDE SEQUENCE</scope>
    <source>
        <strain evidence="3">CBS 262.69</strain>
    </source>
</reference>
<evidence type="ECO:0000313" key="4">
    <source>
        <dbReference type="Proteomes" id="UP000799640"/>
    </source>
</evidence>
<evidence type="ECO:0000313" key="3">
    <source>
        <dbReference type="EMBL" id="KAF2397747.1"/>
    </source>
</evidence>
<dbReference type="EMBL" id="ML996702">
    <property type="protein sequence ID" value="KAF2397747.1"/>
    <property type="molecule type" value="Genomic_DNA"/>
</dbReference>
<proteinExistence type="predicted"/>
<feature type="region of interest" description="Disordered" evidence="1">
    <location>
        <begin position="226"/>
        <end position="254"/>
    </location>
</feature>
<sequence>MMLLLSTLLFSSLSLAQGGFGSTVTATTTSTATVLSTFTTTVLSSDPASAGLVSAGTGSASRLRNSTAFTTQTTVSLFNACIGPASACNPTPPVTYFGSVVRADKTQTVYAVDCVAQGNTTACVSDKVIVTQGPDVFARADTTTSGTTVSISCTIDAANSGAVCLEARNVKPTATATGTAATVTASIGMQNSNRNATREVSTMTFHEADIHYNKLVITAGKEKLTASATNTPPAPPKASATPGTPGTPPKKSGAAPLTHVSAAMSLIGSGLLFALFAL</sequence>
<dbReference type="OrthoDB" id="3938686at2759"/>
<protein>
    <submittedName>
        <fullName evidence="3">Uncharacterized protein</fullName>
    </submittedName>
</protein>
<keyword evidence="2" id="KW-0732">Signal</keyword>